<sequence>MNIRHSLLNPRHWVRQMLPTSRRLLLEKSLRQLDLSACKSVLICGAGHDPYRHLFQGAQEYVCLDIEEVPGVTDVVADVLSMPFEDGRFDCVVATECMEHIADPFTLCSQITRVLKPGGRVVLSVPFMFHQHGDPYDFWRPTRHCLESLFKEFDNVEIISHGHRLHVVSDLCSTASPGWLFAPLRLANHLLARLPGSLQRGHRTPSATTGFLLTATKSANSSLHERAA</sequence>
<dbReference type="PANTHER" id="PTHR44068">
    <property type="entry name" value="ZGC:194242"/>
    <property type="match status" value="1"/>
</dbReference>
<name>D5SR15_PLAL2</name>
<dbReference type="EMBL" id="CP001744">
    <property type="protein sequence ID" value="ADG66483.1"/>
    <property type="molecule type" value="Genomic_DNA"/>
</dbReference>
<keyword evidence="1 3" id="KW-0808">Transferase</keyword>
<accession>D5SR15</accession>
<dbReference type="HOGENOM" id="CLU_1213907_0_0_0"/>
<dbReference type="Pfam" id="PF08241">
    <property type="entry name" value="Methyltransf_11"/>
    <property type="match status" value="1"/>
</dbReference>
<dbReference type="AlphaFoldDB" id="D5SR15"/>
<dbReference type="Proteomes" id="UP000002220">
    <property type="component" value="Chromosome"/>
</dbReference>
<evidence type="ECO:0000256" key="1">
    <source>
        <dbReference type="ARBA" id="ARBA00022679"/>
    </source>
</evidence>
<evidence type="ECO:0000259" key="2">
    <source>
        <dbReference type="Pfam" id="PF08241"/>
    </source>
</evidence>
<keyword evidence="4" id="KW-1185">Reference proteome</keyword>
<dbReference type="PANTHER" id="PTHR44068:SF11">
    <property type="entry name" value="GERANYL DIPHOSPHATE 2-C-METHYLTRANSFERASE"/>
    <property type="match status" value="1"/>
</dbReference>
<proteinExistence type="predicted"/>
<feature type="domain" description="Methyltransferase type 11" evidence="2">
    <location>
        <begin position="72"/>
        <end position="123"/>
    </location>
</feature>
<dbReference type="Gene3D" id="3.40.50.150">
    <property type="entry name" value="Vaccinia Virus protein VP39"/>
    <property type="match status" value="1"/>
</dbReference>
<dbReference type="KEGG" id="plm:Plim_0636"/>
<dbReference type="CDD" id="cd02440">
    <property type="entry name" value="AdoMet_MTases"/>
    <property type="match status" value="1"/>
</dbReference>
<dbReference type="SUPFAM" id="SSF53335">
    <property type="entry name" value="S-adenosyl-L-methionine-dependent methyltransferases"/>
    <property type="match status" value="1"/>
</dbReference>
<dbReference type="GO" id="GO:0008757">
    <property type="term" value="F:S-adenosylmethionine-dependent methyltransferase activity"/>
    <property type="evidence" value="ECO:0007669"/>
    <property type="project" value="InterPro"/>
</dbReference>
<dbReference type="InterPro" id="IPR029063">
    <property type="entry name" value="SAM-dependent_MTases_sf"/>
</dbReference>
<dbReference type="eggNOG" id="COG2226">
    <property type="taxonomic scope" value="Bacteria"/>
</dbReference>
<dbReference type="GO" id="GO:0032259">
    <property type="term" value="P:methylation"/>
    <property type="evidence" value="ECO:0007669"/>
    <property type="project" value="UniProtKB-KW"/>
</dbReference>
<protein>
    <submittedName>
        <fullName evidence="3">Methyltransferase type 11</fullName>
    </submittedName>
</protein>
<dbReference type="STRING" id="521674.Plim_0636"/>
<reference evidence="3 4" key="1">
    <citation type="journal article" date="2010" name="Stand. Genomic Sci.">
        <title>Complete genome sequence of Planctomyces limnophilus type strain (Mu 290).</title>
        <authorList>
            <person name="Labutti K."/>
            <person name="Sikorski J."/>
            <person name="Schneider S."/>
            <person name="Nolan M."/>
            <person name="Lucas S."/>
            <person name="Glavina Del Rio T."/>
            <person name="Tice H."/>
            <person name="Cheng J.F."/>
            <person name="Goodwin L."/>
            <person name="Pitluck S."/>
            <person name="Liolios K."/>
            <person name="Ivanova N."/>
            <person name="Mavromatis K."/>
            <person name="Mikhailova N."/>
            <person name="Pati A."/>
            <person name="Chen A."/>
            <person name="Palaniappan K."/>
            <person name="Land M."/>
            <person name="Hauser L."/>
            <person name="Chang Y.J."/>
            <person name="Jeffries C.D."/>
            <person name="Tindall B.J."/>
            <person name="Rohde M."/>
            <person name="Goker M."/>
            <person name="Woyke T."/>
            <person name="Bristow J."/>
            <person name="Eisen J.A."/>
            <person name="Markowitz V."/>
            <person name="Hugenholtz P."/>
            <person name="Kyrpides N.C."/>
            <person name="Klenk H.P."/>
            <person name="Lapidus A."/>
        </authorList>
    </citation>
    <scope>NUCLEOTIDE SEQUENCE [LARGE SCALE GENOMIC DNA]</scope>
    <source>
        <strain evidence="4">ATCC 43296 / DSM 3776 / IFAM 1008 / 290</strain>
    </source>
</reference>
<dbReference type="InterPro" id="IPR050447">
    <property type="entry name" value="Erg6_SMT_methyltransf"/>
</dbReference>
<dbReference type="RefSeq" id="WP_013108914.1">
    <property type="nucleotide sequence ID" value="NC_014148.1"/>
</dbReference>
<evidence type="ECO:0000313" key="3">
    <source>
        <dbReference type="EMBL" id="ADG66483.1"/>
    </source>
</evidence>
<keyword evidence="3" id="KW-0489">Methyltransferase</keyword>
<evidence type="ECO:0000313" key="4">
    <source>
        <dbReference type="Proteomes" id="UP000002220"/>
    </source>
</evidence>
<organism evidence="3 4">
    <name type="scientific">Planctopirus limnophila (strain ATCC 43296 / DSM 3776 / IFAM 1008 / Mu 290)</name>
    <name type="common">Planctomyces limnophilus</name>
    <dbReference type="NCBI Taxonomy" id="521674"/>
    <lineage>
        <taxon>Bacteria</taxon>
        <taxon>Pseudomonadati</taxon>
        <taxon>Planctomycetota</taxon>
        <taxon>Planctomycetia</taxon>
        <taxon>Planctomycetales</taxon>
        <taxon>Planctomycetaceae</taxon>
        <taxon>Planctopirus</taxon>
    </lineage>
</organism>
<gene>
    <name evidence="3" type="ordered locus">Plim_0636</name>
</gene>
<dbReference type="InterPro" id="IPR013216">
    <property type="entry name" value="Methyltransf_11"/>
</dbReference>